<name>E0SP44_IGNAA</name>
<gene>
    <name evidence="1" type="ordered locus">Igag_0009</name>
</gene>
<dbReference type="KEGG" id="iag:Igag_0009"/>
<accession>E0SP44</accession>
<reference evidence="1 2" key="1">
    <citation type="journal article" date="2010" name="Stand. Genomic Sci.">
        <title>Complete genome sequence of Ignisphaera aggregans type strain (AQ1.S1).</title>
        <authorList>
            <person name="Goker M."/>
            <person name="Held B."/>
            <person name="Lapidus A."/>
            <person name="Nolan M."/>
            <person name="Spring S."/>
            <person name="Yasawong M."/>
            <person name="Lucas S."/>
            <person name="Glavina Del Rio T."/>
            <person name="Tice H."/>
            <person name="Cheng J.F."/>
            <person name="Goodwin L."/>
            <person name="Tapia R."/>
            <person name="Pitluck S."/>
            <person name="Liolios K."/>
            <person name="Ivanova N."/>
            <person name="Mavromatis K."/>
            <person name="Mikhailova N."/>
            <person name="Pati A."/>
            <person name="Chen A."/>
            <person name="Palaniappan K."/>
            <person name="Brambilla E."/>
            <person name="Land M."/>
            <person name="Hauser L."/>
            <person name="Chang Y.J."/>
            <person name="Jeffries C.D."/>
            <person name="Brettin T."/>
            <person name="Detter J.C."/>
            <person name="Han C."/>
            <person name="Rohde M."/>
            <person name="Sikorski J."/>
            <person name="Woyke T."/>
            <person name="Bristow J."/>
            <person name="Eisen J.A."/>
            <person name="Markowitz V."/>
            <person name="Hugenholtz P."/>
            <person name="Kyrpides N.C."/>
            <person name="Klenk H.P."/>
        </authorList>
    </citation>
    <scope>NUCLEOTIDE SEQUENCE [LARGE SCALE GENOMIC DNA]</scope>
    <source>
        <strain evidence="2">DSM 17230 / JCM 13409 / AQ1.S1</strain>
    </source>
</reference>
<evidence type="ECO:0000313" key="1">
    <source>
        <dbReference type="EMBL" id="ADM26862.1"/>
    </source>
</evidence>
<keyword evidence="2" id="KW-1185">Reference proteome</keyword>
<protein>
    <recommendedName>
        <fullName evidence="3">Radical SAM protein</fullName>
    </recommendedName>
</protein>
<evidence type="ECO:0008006" key="3">
    <source>
        <dbReference type="Google" id="ProtNLM"/>
    </source>
</evidence>
<sequence>MIASIRITNVEKIPLSLCCIGGLALVLNFIECPLNCEVCPWESNISRRSARILKLDYDLVDNYIKRYNPDILFFHGAEPYEKELVSEILRRAYEHKYSLHYGIKANAEYLKQISALNKLYNIAKYINVLLIEILDWKDIINQLKSVENLIYNKSLLRDIHIELVLIMSSRETVSKLLENDITKILKTLSILPINIITTYDYSIYELDKIAKNLRKISPLTQFPMVNLIEFSSTFCPYCNMPIIVRSGGVLMKISLNSDGSCKYCNKKVVMNPSILKVKKIYKIPIDIPIE</sequence>
<organism evidence="1 2">
    <name type="scientific">Ignisphaera aggregans (strain DSM 17230 / JCM 13409 / AQ1.S1)</name>
    <dbReference type="NCBI Taxonomy" id="583356"/>
    <lineage>
        <taxon>Archaea</taxon>
        <taxon>Thermoproteota</taxon>
        <taxon>Thermoprotei</taxon>
        <taxon>Desulfurococcales</taxon>
        <taxon>Desulfurococcaceae</taxon>
        <taxon>Ignisphaera</taxon>
    </lineage>
</organism>
<dbReference type="HOGENOM" id="CLU_958488_0_0_2"/>
<dbReference type="EMBL" id="CP002098">
    <property type="protein sequence ID" value="ADM26862.1"/>
    <property type="molecule type" value="Genomic_DNA"/>
</dbReference>
<evidence type="ECO:0000313" key="2">
    <source>
        <dbReference type="Proteomes" id="UP000001304"/>
    </source>
</evidence>
<dbReference type="Gene3D" id="3.20.20.70">
    <property type="entry name" value="Aldolase class I"/>
    <property type="match status" value="1"/>
</dbReference>
<dbReference type="InterPro" id="IPR013785">
    <property type="entry name" value="Aldolase_TIM"/>
</dbReference>
<dbReference type="Proteomes" id="UP000001304">
    <property type="component" value="Chromosome"/>
</dbReference>
<dbReference type="STRING" id="583356.Igag_0009"/>
<proteinExistence type="predicted"/>
<dbReference type="BioCyc" id="IAGG583356:GHAH-10-MONOMER"/>
<dbReference type="AlphaFoldDB" id="E0SP44"/>